<name>Q2HU85_MEDTR</name>
<organism evidence="1">
    <name type="scientific">Medicago truncatula</name>
    <name type="common">Barrel medic</name>
    <name type="synonym">Medicago tribuloides</name>
    <dbReference type="NCBI Taxonomy" id="3880"/>
    <lineage>
        <taxon>Eukaryota</taxon>
        <taxon>Viridiplantae</taxon>
        <taxon>Streptophyta</taxon>
        <taxon>Embryophyta</taxon>
        <taxon>Tracheophyta</taxon>
        <taxon>Spermatophyta</taxon>
        <taxon>Magnoliopsida</taxon>
        <taxon>eudicotyledons</taxon>
        <taxon>Gunneridae</taxon>
        <taxon>Pentapetalae</taxon>
        <taxon>rosids</taxon>
        <taxon>fabids</taxon>
        <taxon>Fabales</taxon>
        <taxon>Fabaceae</taxon>
        <taxon>Papilionoideae</taxon>
        <taxon>50 kb inversion clade</taxon>
        <taxon>NPAAA clade</taxon>
        <taxon>Hologalegina</taxon>
        <taxon>IRL clade</taxon>
        <taxon>Trifolieae</taxon>
        <taxon>Medicago</taxon>
    </lineage>
</organism>
<gene>
    <name evidence="1" type="ORF">MtrDRAFT_AC149208g37v2</name>
</gene>
<dbReference type="AlphaFoldDB" id="Q2HU85"/>
<dbReference type="EMBL" id="AC149208">
    <property type="protein sequence ID" value="ABD28749.2"/>
    <property type="molecule type" value="Genomic_DNA"/>
</dbReference>
<reference evidence="1" key="2">
    <citation type="submission" date="2007-03" db="EMBL/GenBank/DDBJ databases">
        <authorList>
            <consortium name="The International Medicago Genome Annotation Group"/>
        </authorList>
    </citation>
    <scope>NUCLEOTIDE SEQUENCE</scope>
</reference>
<accession>Q2HU85</accession>
<evidence type="ECO:0000313" key="1">
    <source>
        <dbReference type="EMBL" id="ABD28749.2"/>
    </source>
</evidence>
<sequence>MQAALINVFNVIWQARNAARFNNRWIPWKSAIANIISSVYTSARNSFLAASSSMVEFSIFKAFNCKLTP</sequence>
<protein>
    <submittedName>
        <fullName evidence="1">Uncharacterized protein</fullName>
    </submittedName>
</protein>
<reference evidence="1" key="1">
    <citation type="submission" date="2004-10" db="EMBL/GenBank/DDBJ databases">
        <authorList>
            <person name="Town C.D."/>
        </authorList>
    </citation>
    <scope>NUCLEOTIDE SEQUENCE</scope>
</reference>
<proteinExistence type="predicted"/>